<dbReference type="Pfam" id="PF06687">
    <property type="entry name" value="SUR7"/>
    <property type="match status" value="1"/>
</dbReference>
<dbReference type="InParanoid" id="J4H2J1"/>
<gene>
    <name evidence="2" type="ORF">FIBRA_03675</name>
</gene>
<dbReference type="InterPro" id="IPR009571">
    <property type="entry name" value="SUR7/Rim9-like_fungi"/>
</dbReference>
<dbReference type="GO" id="GO:0031505">
    <property type="term" value="P:fungal-type cell wall organization"/>
    <property type="evidence" value="ECO:0007669"/>
    <property type="project" value="TreeGrafter"/>
</dbReference>
<proteinExistence type="predicted"/>
<name>J4H2J1_9APHY</name>
<keyword evidence="3" id="KW-1185">Reference proteome</keyword>
<feature type="transmembrane region" description="Helical" evidence="1">
    <location>
        <begin position="187"/>
        <end position="205"/>
    </location>
</feature>
<dbReference type="GeneID" id="24096525"/>
<dbReference type="HOGENOM" id="CLU_094315_0_0_1"/>
<dbReference type="GO" id="GO:0051285">
    <property type="term" value="C:cell cortex of cell tip"/>
    <property type="evidence" value="ECO:0007669"/>
    <property type="project" value="TreeGrafter"/>
</dbReference>
<evidence type="ECO:0000256" key="1">
    <source>
        <dbReference type="SAM" id="Phobius"/>
    </source>
</evidence>
<dbReference type="AlphaFoldDB" id="J4H2J1"/>
<keyword evidence="1" id="KW-1133">Transmembrane helix</keyword>
<sequence length="217" mass="23372">MSGYGAGLHGALSDPIEGLYTDNASAPLQQRAGLRNFYDFGLYSYCAYVNTTHGTCSNTSAGNRFQPFQVITADMLSNYSGYTDYIISPTTFTDSTYLGDFSNGAYYLLLIGTICAAVALFIGFVKHPLAFIVSTLFAIVGSFMLLIGATIWTVIIKKTELLNNVMIGQASAPVPLGITVTMGNGVYLAWAAFACLIVSILPYMIRYVSSKQTIFAS</sequence>
<evidence type="ECO:0000313" key="2">
    <source>
        <dbReference type="EMBL" id="CCM01614.1"/>
    </source>
</evidence>
<dbReference type="GO" id="GO:0005886">
    <property type="term" value="C:plasma membrane"/>
    <property type="evidence" value="ECO:0007669"/>
    <property type="project" value="InterPro"/>
</dbReference>
<dbReference type="Proteomes" id="UP000006352">
    <property type="component" value="Unassembled WGS sequence"/>
</dbReference>
<keyword evidence="1" id="KW-0472">Membrane</keyword>
<feature type="transmembrane region" description="Helical" evidence="1">
    <location>
        <begin position="131"/>
        <end position="154"/>
    </location>
</feature>
<dbReference type="OrthoDB" id="3349852at2759"/>
<protein>
    <submittedName>
        <fullName evidence="2">Uncharacterized protein</fullName>
    </submittedName>
</protein>
<dbReference type="PANTHER" id="PTHR28019">
    <property type="entry name" value="CELL MEMBRANE PROTEIN YLR413W-RELATED"/>
    <property type="match status" value="1"/>
</dbReference>
<dbReference type="InterPro" id="IPR052413">
    <property type="entry name" value="SUR7_domain"/>
</dbReference>
<feature type="transmembrane region" description="Helical" evidence="1">
    <location>
        <begin position="105"/>
        <end position="125"/>
    </location>
</feature>
<keyword evidence="1" id="KW-0812">Transmembrane</keyword>
<organism evidence="2 3">
    <name type="scientific">Fibroporia radiculosa</name>
    <dbReference type="NCBI Taxonomy" id="599839"/>
    <lineage>
        <taxon>Eukaryota</taxon>
        <taxon>Fungi</taxon>
        <taxon>Dikarya</taxon>
        <taxon>Basidiomycota</taxon>
        <taxon>Agaricomycotina</taxon>
        <taxon>Agaricomycetes</taxon>
        <taxon>Polyporales</taxon>
        <taxon>Fibroporiaceae</taxon>
        <taxon>Fibroporia</taxon>
    </lineage>
</organism>
<dbReference type="RefSeq" id="XP_012180897.1">
    <property type="nucleotide sequence ID" value="XM_012325507.1"/>
</dbReference>
<dbReference type="PANTHER" id="PTHR28019:SF2">
    <property type="entry name" value="CELL MEMBRANE PROTEIN YLR413W-RELATED"/>
    <property type="match status" value="1"/>
</dbReference>
<evidence type="ECO:0000313" key="3">
    <source>
        <dbReference type="Proteomes" id="UP000006352"/>
    </source>
</evidence>
<reference evidence="2 3" key="1">
    <citation type="journal article" date="2012" name="Appl. Environ. Microbiol.">
        <title>Short-read sequencing for genomic analysis of the brown rot fungus Fibroporia radiculosa.</title>
        <authorList>
            <person name="Tang J.D."/>
            <person name="Perkins A.D."/>
            <person name="Sonstegard T.S."/>
            <person name="Schroeder S.G."/>
            <person name="Burgess S.C."/>
            <person name="Diehl S.V."/>
        </authorList>
    </citation>
    <scope>NUCLEOTIDE SEQUENCE [LARGE SCALE GENOMIC DNA]</scope>
    <source>
        <strain evidence="2 3">TFFH 294</strain>
    </source>
</reference>
<dbReference type="EMBL" id="HE797042">
    <property type="protein sequence ID" value="CCM01614.1"/>
    <property type="molecule type" value="Genomic_DNA"/>
</dbReference>
<accession>J4H2J1</accession>